<keyword evidence="1" id="KW-0472">Membrane</keyword>
<evidence type="ECO:0000313" key="2">
    <source>
        <dbReference type="EMBL" id="CAJ1942081.1"/>
    </source>
</evidence>
<keyword evidence="1" id="KW-1133">Transmembrane helix</keyword>
<name>A0AA86SFS9_9FABA</name>
<protein>
    <submittedName>
        <fullName evidence="2">Uncharacterized protein</fullName>
    </submittedName>
</protein>
<dbReference type="EMBL" id="OY731400">
    <property type="protein sequence ID" value="CAJ1942081.1"/>
    <property type="molecule type" value="Genomic_DNA"/>
</dbReference>
<keyword evidence="1" id="KW-0812">Transmembrane</keyword>
<dbReference type="Gramene" id="rna-AYBTSS11_LOCUS10656">
    <property type="protein sequence ID" value="CAJ1942081.1"/>
    <property type="gene ID" value="gene-AYBTSS11_LOCUS10656"/>
</dbReference>
<dbReference type="AlphaFoldDB" id="A0AA86SFS9"/>
<proteinExistence type="predicted"/>
<organism evidence="2 3">
    <name type="scientific">Sphenostylis stenocarpa</name>
    <dbReference type="NCBI Taxonomy" id="92480"/>
    <lineage>
        <taxon>Eukaryota</taxon>
        <taxon>Viridiplantae</taxon>
        <taxon>Streptophyta</taxon>
        <taxon>Embryophyta</taxon>
        <taxon>Tracheophyta</taxon>
        <taxon>Spermatophyta</taxon>
        <taxon>Magnoliopsida</taxon>
        <taxon>eudicotyledons</taxon>
        <taxon>Gunneridae</taxon>
        <taxon>Pentapetalae</taxon>
        <taxon>rosids</taxon>
        <taxon>fabids</taxon>
        <taxon>Fabales</taxon>
        <taxon>Fabaceae</taxon>
        <taxon>Papilionoideae</taxon>
        <taxon>50 kb inversion clade</taxon>
        <taxon>NPAAA clade</taxon>
        <taxon>indigoferoid/millettioid clade</taxon>
        <taxon>Phaseoleae</taxon>
        <taxon>Sphenostylis</taxon>
    </lineage>
</organism>
<reference evidence="2" key="1">
    <citation type="submission" date="2023-10" db="EMBL/GenBank/DDBJ databases">
        <authorList>
            <person name="Domelevo Entfellner J.-B."/>
        </authorList>
    </citation>
    <scope>NUCLEOTIDE SEQUENCE</scope>
</reference>
<evidence type="ECO:0000256" key="1">
    <source>
        <dbReference type="SAM" id="Phobius"/>
    </source>
</evidence>
<sequence length="58" mass="6514">MRKAKGKQSHVVSVSDDNAAITWLIEFLGVIVSVVVETLSFLFEAQHEVKAEEVREKD</sequence>
<gene>
    <name evidence="2" type="ORF">AYBTSS11_LOCUS10656</name>
</gene>
<dbReference type="Proteomes" id="UP001189624">
    <property type="component" value="Chromosome 3"/>
</dbReference>
<feature type="transmembrane region" description="Helical" evidence="1">
    <location>
        <begin position="20"/>
        <end position="43"/>
    </location>
</feature>
<accession>A0AA86SFS9</accession>
<keyword evidence="3" id="KW-1185">Reference proteome</keyword>
<evidence type="ECO:0000313" key="3">
    <source>
        <dbReference type="Proteomes" id="UP001189624"/>
    </source>
</evidence>